<protein>
    <submittedName>
        <fullName evidence="2">Uncharacterized protein</fullName>
    </submittedName>
</protein>
<proteinExistence type="predicted"/>
<reference evidence="2 3" key="1">
    <citation type="submission" date="2020-12" db="EMBL/GenBank/DDBJ databases">
        <title>Oil enriched cultivation method for isolating marine PHA-producing bacteria.</title>
        <authorList>
            <person name="Zheng W."/>
            <person name="Yu S."/>
            <person name="Huang Y."/>
        </authorList>
    </citation>
    <scope>NUCLEOTIDE SEQUENCE [LARGE SCALE GENOMIC DNA]</scope>
    <source>
        <strain evidence="2 3">SY-2-6</strain>
    </source>
</reference>
<keyword evidence="3" id="KW-1185">Reference proteome</keyword>
<organism evidence="2 3">
    <name type="scientific">Halobacillus kuroshimensis</name>
    <dbReference type="NCBI Taxonomy" id="302481"/>
    <lineage>
        <taxon>Bacteria</taxon>
        <taxon>Bacillati</taxon>
        <taxon>Bacillota</taxon>
        <taxon>Bacilli</taxon>
        <taxon>Bacillales</taxon>
        <taxon>Bacillaceae</taxon>
        <taxon>Halobacillus</taxon>
    </lineage>
</organism>
<gene>
    <name evidence="2" type="ORF">JF544_16345</name>
</gene>
<feature type="coiled-coil region" evidence="1">
    <location>
        <begin position="15"/>
        <end position="42"/>
    </location>
</feature>
<dbReference type="EMBL" id="JAEKJY010000005">
    <property type="protein sequence ID" value="MBN8236830.1"/>
    <property type="molecule type" value="Genomic_DNA"/>
</dbReference>
<comment type="caution">
    <text evidence="2">The sequence shown here is derived from an EMBL/GenBank/DDBJ whole genome shotgun (WGS) entry which is preliminary data.</text>
</comment>
<dbReference type="SUPFAM" id="SSF90257">
    <property type="entry name" value="Myosin rod fragments"/>
    <property type="match status" value="1"/>
</dbReference>
<accession>A0ABS3DZR5</accession>
<evidence type="ECO:0000256" key="1">
    <source>
        <dbReference type="SAM" id="Coils"/>
    </source>
</evidence>
<dbReference type="Proteomes" id="UP000663970">
    <property type="component" value="Unassembled WGS sequence"/>
</dbReference>
<evidence type="ECO:0000313" key="3">
    <source>
        <dbReference type="Proteomes" id="UP000663970"/>
    </source>
</evidence>
<sequence>MAKRNETQVSFSVFNKDFNDGMKDMRDESKRLKKEFKLQSEQMKETATATEKLESRVNYLGKEHGIVQKQIDATSNQLEKAKKDIWGEL</sequence>
<dbReference type="RefSeq" id="WP_206935419.1">
    <property type="nucleotide sequence ID" value="NZ_JAEKJY010000005.1"/>
</dbReference>
<keyword evidence="1" id="KW-0175">Coiled coil</keyword>
<name>A0ABS3DZR5_9BACI</name>
<evidence type="ECO:0000313" key="2">
    <source>
        <dbReference type="EMBL" id="MBN8236830.1"/>
    </source>
</evidence>